<evidence type="ECO:0000313" key="3">
    <source>
        <dbReference type="EMBL" id="CAL8128566.1"/>
    </source>
</evidence>
<evidence type="ECO:0000256" key="2">
    <source>
        <dbReference type="SAM" id="MobiDB-lite"/>
    </source>
</evidence>
<protein>
    <submittedName>
        <fullName evidence="3">Uncharacterized protein</fullName>
    </submittedName>
</protein>
<gene>
    <name evidence="3" type="ORF">ODALV1_LOCUS22331</name>
</gene>
<dbReference type="EMBL" id="CAXLJM020000075">
    <property type="protein sequence ID" value="CAL8128566.1"/>
    <property type="molecule type" value="Genomic_DNA"/>
</dbReference>
<dbReference type="Gene3D" id="6.10.250.3110">
    <property type="match status" value="1"/>
</dbReference>
<feature type="compositionally biased region" description="Acidic residues" evidence="2">
    <location>
        <begin position="611"/>
        <end position="621"/>
    </location>
</feature>
<sequence>MNPGNHFPLHHNWYYPENSTYQFPTSSTSPTSSSSNYASYNLQPHFQNPPAHVYNPLGYSSPPISPDQNAYQSKSIQNQSVALVPHNPFHSSSPNTEKIKPDPSSLKQIQEMAQKIQSLEQQLKDNYQSYKIEYESVRDANKKIGETNQTLCKKNEKLETQVSNLETKLKKAKENNKFDCASWKKDVLKWKEKFNKEESQCLLLLGDKTVLVQKVKEIEEEIKVLKERVKSEEKAKQDYSNDVTELVFETKRLEQVAKENEEAHGKELESQKKEYTNKIAEYHEQVENMKQKCSDFSIQVENLIVEKSEILAQLEAAKEQNSGVCKQMEDLNQENSGLFAEIEKVQQEKSSILIQVEKLKQEKSSLSIEMEKVKQENSSLSMQVVNLQQQNSDLSVQLENQKQENEDLSTKLKTERPERIKCIKGCECEEEILDLWSNYRRVEKEKRKLNTKLEGIEDELASTQSKFHKLEKKLKRKKKEQKQCPRSASTFSSKATQVESQDGETFEAELCDVVVPVQQDNANNATCATVENRNDEEEVLHQDQDKQLMISNLKRKIDSFKNLRPQLRKMMEKDKEIFTQLQKRMKAFEMEAEREVQNHNVQTGNDKDNDNIGDSENEQVEETSGSEKQKIPCLTRPPLSKLNN</sequence>
<feature type="coiled-coil region" evidence="1">
    <location>
        <begin position="106"/>
        <end position="175"/>
    </location>
</feature>
<name>A0ABP1RHS0_9HEXA</name>
<keyword evidence="4" id="KW-1185">Reference proteome</keyword>
<evidence type="ECO:0000313" key="4">
    <source>
        <dbReference type="Proteomes" id="UP001642540"/>
    </source>
</evidence>
<proteinExistence type="predicted"/>
<feature type="compositionally biased region" description="Polar residues" evidence="2">
    <location>
        <begin position="484"/>
        <end position="499"/>
    </location>
</feature>
<feature type="region of interest" description="Disordered" evidence="2">
    <location>
        <begin position="475"/>
        <end position="499"/>
    </location>
</feature>
<evidence type="ECO:0000256" key="1">
    <source>
        <dbReference type="SAM" id="Coils"/>
    </source>
</evidence>
<reference evidence="3 4" key="1">
    <citation type="submission" date="2024-08" db="EMBL/GenBank/DDBJ databases">
        <authorList>
            <person name="Cucini C."/>
            <person name="Frati F."/>
        </authorList>
    </citation>
    <scope>NUCLEOTIDE SEQUENCE [LARGE SCALE GENOMIC DNA]</scope>
</reference>
<dbReference type="Proteomes" id="UP001642540">
    <property type="component" value="Unassembled WGS sequence"/>
</dbReference>
<feature type="coiled-coil region" evidence="1">
    <location>
        <begin position="208"/>
        <end position="411"/>
    </location>
</feature>
<comment type="caution">
    <text evidence="3">The sequence shown here is derived from an EMBL/GenBank/DDBJ whole genome shotgun (WGS) entry which is preliminary data.</text>
</comment>
<keyword evidence="1" id="KW-0175">Coiled coil</keyword>
<feature type="region of interest" description="Disordered" evidence="2">
    <location>
        <begin position="589"/>
        <end position="644"/>
    </location>
</feature>
<accession>A0ABP1RHS0</accession>
<organism evidence="3 4">
    <name type="scientific">Orchesella dallaii</name>
    <dbReference type="NCBI Taxonomy" id="48710"/>
    <lineage>
        <taxon>Eukaryota</taxon>
        <taxon>Metazoa</taxon>
        <taxon>Ecdysozoa</taxon>
        <taxon>Arthropoda</taxon>
        <taxon>Hexapoda</taxon>
        <taxon>Collembola</taxon>
        <taxon>Entomobryomorpha</taxon>
        <taxon>Entomobryoidea</taxon>
        <taxon>Orchesellidae</taxon>
        <taxon>Orchesellinae</taxon>
        <taxon>Orchesella</taxon>
    </lineage>
</organism>